<keyword evidence="2" id="KW-1185">Reference proteome</keyword>
<dbReference type="EMBL" id="CM042883">
    <property type="protein sequence ID" value="KAI4373275.1"/>
    <property type="molecule type" value="Genomic_DNA"/>
</dbReference>
<comment type="caution">
    <text evidence="1">The sequence shown here is derived from an EMBL/GenBank/DDBJ whole genome shotgun (WGS) entry which is preliminary data.</text>
</comment>
<reference evidence="2" key="1">
    <citation type="journal article" date="2023" name="Front. Plant Sci.">
        <title>Chromosomal-level genome assembly of Melastoma candidum provides insights into trichome evolution.</title>
        <authorList>
            <person name="Zhong Y."/>
            <person name="Wu W."/>
            <person name="Sun C."/>
            <person name="Zou P."/>
            <person name="Liu Y."/>
            <person name="Dai S."/>
            <person name="Zhou R."/>
        </authorList>
    </citation>
    <scope>NUCLEOTIDE SEQUENCE [LARGE SCALE GENOMIC DNA]</scope>
</reference>
<evidence type="ECO:0000313" key="1">
    <source>
        <dbReference type="EMBL" id="KAI4373275.1"/>
    </source>
</evidence>
<evidence type="ECO:0000313" key="2">
    <source>
        <dbReference type="Proteomes" id="UP001057402"/>
    </source>
</evidence>
<accession>A0ACB9R2Z9</accession>
<sequence length="267" mass="30081">MIRERANPKPLHNFALPCLRWGNRKQARCMKMVEHSAWPSISAVQRHTSVLPSFGQSRLAPSILEEEEEEEEGGDGIDAVREKLLLDLRAETDRIQEELLKGHDDVEEEAAAAAVTMAVVAEVGKELTGGAAATDRHEEDQVTETRPWRLRTRKTSWKAPVAAGSAARDDSPARKESVPASRGMKGLPEKRKQRTRFAVALRKKEIEEDFVKLTGHRPPRRPKKRRCTVQKRLDVLFPGQWLTEVKADAYKVIEAPSKSARRTDRSA</sequence>
<name>A0ACB9R2Z9_9MYRT</name>
<dbReference type="Proteomes" id="UP001057402">
    <property type="component" value="Chromosome 4"/>
</dbReference>
<proteinExistence type="predicted"/>
<organism evidence="1 2">
    <name type="scientific">Melastoma candidum</name>
    <dbReference type="NCBI Taxonomy" id="119954"/>
    <lineage>
        <taxon>Eukaryota</taxon>
        <taxon>Viridiplantae</taxon>
        <taxon>Streptophyta</taxon>
        <taxon>Embryophyta</taxon>
        <taxon>Tracheophyta</taxon>
        <taxon>Spermatophyta</taxon>
        <taxon>Magnoliopsida</taxon>
        <taxon>eudicotyledons</taxon>
        <taxon>Gunneridae</taxon>
        <taxon>Pentapetalae</taxon>
        <taxon>rosids</taxon>
        <taxon>malvids</taxon>
        <taxon>Myrtales</taxon>
        <taxon>Melastomataceae</taxon>
        <taxon>Melastomatoideae</taxon>
        <taxon>Melastomateae</taxon>
        <taxon>Melastoma</taxon>
    </lineage>
</organism>
<gene>
    <name evidence="1" type="ORF">MLD38_011416</name>
</gene>
<protein>
    <submittedName>
        <fullName evidence="1">Uncharacterized protein</fullName>
    </submittedName>
</protein>